<evidence type="ECO:0000256" key="1">
    <source>
        <dbReference type="SAM" id="Phobius"/>
    </source>
</evidence>
<keyword evidence="1" id="KW-1133">Transmembrane helix</keyword>
<reference evidence="3" key="1">
    <citation type="submission" date="2020-12" db="EMBL/GenBank/DDBJ databases">
        <title>Clostridium thailandense sp. nov., a novel acetogenic bacterium isolated from peat land soil in Thailand.</title>
        <authorList>
            <person name="Chaikitkaew S."/>
            <person name="Birkeland N.K."/>
        </authorList>
    </citation>
    <scope>NUCLEOTIDE SEQUENCE</scope>
    <source>
        <strain evidence="3">PL3</strain>
    </source>
</reference>
<organism evidence="3 4">
    <name type="scientific">Clostridium thailandense</name>
    <dbReference type="NCBI Taxonomy" id="2794346"/>
    <lineage>
        <taxon>Bacteria</taxon>
        <taxon>Bacillati</taxon>
        <taxon>Bacillota</taxon>
        <taxon>Clostridia</taxon>
        <taxon>Eubacteriales</taxon>
        <taxon>Clostridiaceae</taxon>
        <taxon>Clostridium</taxon>
    </lineage>
</organism>
<dbReference type="EMBL" id="JAEEGC010000038">
    <property type="protein sequence ID" value="MBV7273141.1"/>
    <property type="molecule type" value="Genomic_DNA"/>
</dbReference>
<keyword evidence="1" id="KW-0812">Transmembrane</keyword>
<protein>
    <recommendedName>
        <fullName evidence="2">Double-GTPase 2 domain-containing protein</fullName>
    </recommendedName>
</protein>
<proteinExistence type="predicted"/>
<dbReference type="InterPro" id="IPR045528">
    <property type="entry name" value="DO-GTPase2"/>
</dbReference>
<evidence type="ECO:0000259" key="2">
    <source>
        <dbReference type="Pfam" id="PF19993"/>
    </source>
</evidence>
<evidence type="ECO:0000313" key="3">
    <source>
        <dbReference type="EMBL" id="MBV7273141.1"/>
    </source>
</evidence>
<dbReference type="Pfam" id="PF19993">
    <property type="entry name" value="DO-GTPase2"/>
    <property type="match status" value="1"/>
</dbReference>
<dbReference type="PROSITE" id="PS51417">
    <property type="entry name" value="ARF"/>
    <property type="match status" value="1"/>
</dbReference>
<evidence type="ECO:0000313" key="4">
    <source>
        <dbReference type="Proteomes" id="UP000694308"/>
    </source>
</evidence>
<keyword evidence="1" id="KW-0472">Membrane</keyword>
<accession>A0A949WQT0</accession>
<dbReference type="AlphaFoldDB" id="A0A949WQT0"/>
<name>A0A949WQT0_9CLOT</name>
<dbReference type="Proteomes" id="UP000694308">
    <property type="component" value="Unassembled WGS sequence"/>
</dbReference>
<sequence length="473" mass="53943">MIASVSALFEGILGAVIGISEGFLKSFTGYFKGLSYSLHKGYSLKSKREFCEPAKENYFFYKQYEDLNNTYKSACSVNTGNILVLRQKLKEKGAFTYGRVKAEQATIHIVGNLMNIFCYFIHFLIVTFISIPGYIFYFGIAAIENLKLIRGKITGICYHCHAKFDIPYYICPECGSLHRQLKPGPYGIMRRVCKCGKVIPTTNLTGRYSLKSICPVCSRGLEVREASPICIPIIGGVSSGKTSFVYSALDCLINDVSKKNNWNISFLNGEDEERIRELLELASKGIPPRKTIKADTVPYNIFIKSGKFRSDKLLYIYDIAGEYFDIRAEVRRQSYYKYTNGLIFIIDPLCIKSSVKYITDKNEITQTVAIEDLVDRFILALREIKEVEPNEFIDIPIAIVLNKIDLINYKGAALDFLKEIEEEKIIRKFQYNFSKYKFFSCSSLQFNNRKFRGDQGVAEIISWVLAQANNEIK</sequence>
<keyword evidence="4" id="KW-1185">Reference proteome</keyword>
<feature type="transmembrane region" description="Helical" evidence="1">
    <location>
        <begin position="119"/>
        <end position="143"/>
    </location>
</feature>
<comment type="caution">
    <text evidence="3">The sequence shown here is derived from an EMBL/GenBank/DDBJ whole genome shotgun (WGS) entry which is preliminary data.</text>
</comment>
<feature type="domain" description="Double-GTPase 2" evidence="2">
    <location>
        <begin position="230"/>
        <end position="463"/>
    </location>
</feature>
<gene>
    <name evidence="3" type="ORF">I6U48_09490</name>
</gene>